<accession>A0A1M5UEL7</accession>
<proteinExistence type="predicted"/>
<gene>
    <name evidence="1" type="ORF">SAMN02745129_2531</name>
</gene>
<evidence type="ECO:0000313" key="1">
    <source>
        <dbReference type="EMBL" id="SHH61409.1"/>
    </source>
</evidence>
<name>A0A1M5UEL7_9GAMM</name>
<evidence type="ECO:0000313" key="2">
    <source>
        <dbReference type="Proteomes" id="UP000184268"/>
    </source>
</evidence>
<reference evidence="2" key="1">
    <citation type="submission" date="2016-11" db="EMBL/GenBank/DDBJ databases">
        <authorList>
            <person name="Varghese N."/>
            <person name="Submissions S."/>
        </authorList>
    </citation>
    <scope>NUCLEOTIDE SEQUENCE [LARGE SCALE GENOMIC DNA]</scope>
    <source>
        <strain evidence="2">DSM 16917</strain>
    </source>
</reference>
<organism evidence="1 2">
    <name type="scientific">Ferrimonas marina</name>
    <dbReference type="NCBI Taxonomy" id="299255"/>
    <lineage>
        <taxon>Bacteria</taxon>
        <taxon>Pseudomonadati</taxon>
        <taxon>Pseudomonadota</taxon>
        <taxon>Gammaproteobacteria</taxon>
        <taxon>Alteromonadales</taxon>
        <taxon>Ferrimonadaceae</taxon>
        <taxon>Ferrimonas</taxon>
    </lineage>
</organism>
<dbReference type="RefSeq" id="WP_067655251.1">
    <property type="nucleotide sequence ID" value="NZ_FQXG01000003.1"/>
</dbReference>
<dbReference type="AlphaFoldDB" id="A0A1M5UEL7"/>
<keyword evidence="2" id="KW-1185">Reference proteome</keyword>
<protein>
    <recommendedName>
        <fullName evidence="3">Four helix bundle protein</fullName>
    </recommendedName>
</protein>
<evidence type="ECO:0008006" key="3">
    <source>
        <dbReference type="Google" id="ProtNLM"/>
    </source>
</evidence>
<dbReference type="Proteomes" id="UP000184268">
    <property type="component" value="Unassembled WGS sequence"/>
</dbReference>
<dbReference type="EMBL" id="FQXG01000003">
    <property type="protein sequence ID" value="SHH61409.1"/>
    <property type="molecule type" value="Genomic_DNA"/>
</dbReference>
<sequence length="89" mass="9981">MIENLKSQCGQLRIIVTALRELIEKSSRPTYKERSTLERGESLLSGTEIMITKIEAGYLGAPSQAYQETLNGYILYSQKIVSALRKKTA</sequence>